<evidence type="ECO:0000256" key="4">
    <source>
        <dbReference type="ARBA" id="ARBA00023015"/>
    </source>
</evidence>
<feature type="region of interest" description="Disordered" evidence="10">
    <location>
        <begin position="141"/>
        <end position="186"/>
    </location>
</feature>
<evidence type="ECO:0000259" key="11">
    <source>
        <dbReference type="PROSITE" id="PS50884"/>
    </source>
</evidence>
<dbReference type="GO" id="GO:0003677">
    <property type="term" value="F:DNA binding"/>
    <property type="evidence" value="ECO:0007669"/>
    <property type="project" value="UniProtKB-UniRule"/>
</dbReference>
<comment type="subcellular location">
    <subcellularLocation>
        <location evidence="8 9">Nucleus</location>
    </subcellularLocation>
</comment>
<organism evidence="12">
    <name type="scientific">Oryza nivara</name>
    <name type="common">Indian wild rice</name>
    <name type="synonym">Oryza sativa f. spontanea</name>
    <dbReference type="NCBI Taxonomy" id="4536"/>
    <lineage>
        <taxon>Eukaryota</taxon>
        <taxon>Viridiplantae</taxon>
        <taxon>Streptophyta</taxon>
        <taxon>Embryophyta</taxon>
        <taxon>Tracheophyta</taxon>
        <taxon>Spermatophyta</taxon>
        <taxon>Magnoliopsida</taxon>
        <taxon>Liliopsida</taxon>
        <taxon>Poales</taxon>
        <taxon>Poaceae</taxon>
        <taxon>BOP clade</taxon>
        <taxon>Oryzoideae</taxon>
        <taxon>Oryzeae</taxon>
        <taxon>Oryzinae</taxon>
        <taxon>Oryza</taxon>
    </lineage>
</organism>
<keyword evidence="4 9" id="KW-0805">Transcription regulation</keyword>
<evidence type="ECO:0000256" key="6">
    <source>
        <dbReference type="ARBA" id="ARBA00023163"/>
    </source>
</evidence>
<accession>A0A0E0G7Z4</accession>
<dbReference type="GO" id="GO:0005634">
    <property type="term" value="C:nucleus"/>
    <property type="evidence" value="ECO:0007669"/>
    <property type="project" value="UniProtKB-SubCell"/>
</dbReference>
<dbReference type="PANTHER" id="PTHR31992">
    <property type="entry name" value="DOF ZINC FINGER PROTEIN DOF1.4-RELATED"/>
    <property type="match status" value="1"/>
</dbReference>
<dbReference type="STRING" id="4536.A0A0E0G7Z4"/>
<proteinExistence type="predicted"/>
<dbReference type="OMA" id="YWAGSNG"/>
<evidence type="ECO:0000313" key="13">
    <source>
        <dbReference type="Proteomes" id="UP000006591"/>
    </source>
</evidence>
<reference evidence="12" key="1">
    <citation type="submission" date="2015-04" db="UniProtKB">
        <authorList>
            <consortium name="EnsemblPlants"/>
        </authorList>
    </citation>
    <scope>IDENTIFICATION</scope>
    <source>
        <strain evidence="12">SL10</strain>
    </source>
</reference>
<evidence type="ECO:0000256" key="8">
    <source>
        <dbReference type="PROSITE-ProRule" id="PRU00071"/>
    </source>
</evidence>
<evidence type="ECO:0000256" key="5">
    <source>
        <dbReference type="ARBA" id="ARBA00023125"/>
    </source>
</evidence>
<dbReference type="GO" id="GO:0003700">
    <property type="term" value="F:DNA-binding transcription factor activity"/>
    <property type="evidence" value="ECO:0007669"/>
    <property type="project" value="UniProtKB-UniRule"/>
</dbReference>
<keyword evidence="2 8" id="KW-0863">Zinc-finger</keyword>
<dbReference type="Gramene" id="ONIVA02G22000.1">
    <property type="protein sequence ID" value="ONIVA02G22000.1"/>
    <property type="gene ID" value="ONIVA02G22000"/>
</dbReference>
<dbReference type="Proteomes" id="UP000006591">
    <property type="component" value="Chromosome 2"/>
</dbReference>
<comment type="function">
    <text evidence="9">Transcription factor that binds specifically to a 5'-AA[AG]G-3' consensus core sequence.</text>
</comment>
<protein>
    <recommendedName>
        <fullName evidence="9">Dof zinc finger protein</fullName>
    </recommendedName>
</protein>
<dbReference type="PROSITE" id="PS01361">
    <property type="entry name" value="ZF_DOF_1"/>
    <property type="match status" value="1"/>
</dbReference>
<feature type="domain" description="Dof-type" evidence="11">
    <location>
        <begin position="97"/>
        <end position="151"/>
    </location>
</feature>
<evidence type="ECO:0000313" key="12">
    <source>
        <dbReference type="EnsemblPlants" id="ONIVA02G22000.1"/>
    </source>
</evidence>
<keyword evidence="5 8" id="KW-0238">DNA-binding</keyword>
<evidence type="ECO:0000256" key="10">
    <source>
        <dbReference type="SAM" id="MobiDB-lite"/>
    </source>
</evidence>
<evidence type="ECO:0000256" key="7">
    <source>
        <dbReference type="ARBA" id="ARBA00023242"/>
    </source>
</evidence>
<dbReference type="HOGENOM" id="CLU_036438_0_2_1"/>
<keyword evidence="3 9" id="KW-0862">Zinc</keyword>
<dbReference type="eggNOG" id="ENOG502QTHW">
    <property type="taxonomic scope" value="Eukaryota"/>
</dbReference>
<dbReference type="InterPro" id="IPR045174">
    <property type="entry name" value="Dof"/>
</dbReference>
<dbReference type="AlphaFoldDB" id="A0A0E0G7Z4"/>
<sequence>MVFSSLPIFLDPPNWTQMQQQPLQCLIGGGGGGGSDHHHLMPPPSGLAPLPSAAGAADTAASAPAAAAQQQQPRPAVVSMSERARLARVPLPEPGTLRCPRCDSTNTKFCYFNNYSLSQPRHFCKACRRYWTRGGALRNVPVGGGCRRNTKRSTKKSSSSSSRQGGGAGNAAAAATSSSSTTSTSTTATTSSAAAAAAAAAADVIASMQAGGALLPHHLIGGLPSSAAAAAALEASLEGYHHHHHGHGHQLPFLQPPPFLQQGLHGYHFADGDVAAGAALADGGFPRGVASGLLAQLASVKMEEHGTNNGGGFVGAHEQYWHGGNGGGGWPAEFLSGFSSSSSGNVL</sequence>
<evidence type="ECO:0000256" key="1">
    <source>
        <dbReference type="ARBA" id="ARBA00022723"/>
    </source>
</evidence>
<dbReference type="Pfam" id="PF02701">
    <property type="entry name" value="Zn_ribbon_Dof"/>
    <property type="match status" value="1"/>
</dbReference>
<keyword evidence="6 9" id="KW-0804">Transcription</keyword>
<reference evidence="12" key="2">
    <citation type="submission" date="2018-04" db="EMBL/GenBank/DDBJ databases">
        <title>OnivRS2 (Oryza nivara Reference Sequence Version 2).</title>
        <authorList>
            <person name="Zhang J."/>
            <person name="Kudrna D."/>
            <person name="Lee S."/>
            <person name="Talag J."/>
            <person name="Rajasekar S."/>
            <person name="Welchert J."/>
            <person name="Hsing Y.-I."/>
            <person name="Wing R.A."/>
        </authorList>
    </citation>
    <scope>NUCLEOTIDE SEQUENCE [LARGE SCALE GENOMIC DNA]</scope>
    <source>
        <strain evidence="12">SL10</strain>
    </source>
</reference>
<dbReference type="PANTHER" id="PTHR31992:SF75">
    <property type="entry name" value="DOF ZINC FINGER PROTEIN"/>
    <property type="match status" value="1"/>
</dbReference>
<name>A0A0E0G7Z4_ORYNI</name>
<keyword evidence="7 8" id="KW-0539">Nucleus</keyword>
<keyword evidence="1 9" id="KW-0479">Metal-binding</keyword>
<evidence type="ECO:0000256" key="2">
    <source>
        <dbReference type="ARBA" id="ARBA00022771"/>
    </source>
</evidence>
<feature type="region of interest" description="Disordered" evidence="10">
    <location>
        <begin position="27"/>
        <end position="60"/>
    </location>
</feature>
<keyword evidence="13" id="KW-1185">Reference proteome</keyword>
<dbReference type="EnsemblPlants" id="ONIVA02G22000.1">
    <property type="protein sequence ID" value="ONIVA02G22000.1"/>
    <property type="gene ID" value="ONIVA02G22000"/>
</dbReference>
<evidence type="ECO:0000256" key="3">
    <source>
        <dbReference type="ARBA" id="ARBA00022833"/>
    </source>
</evidence>
<dbReference type="InterPro" id="IPR003851">
    <property type="entry name" value="Znf_Dof"/>
</dbReference>
<feature type="compositionally biased region" description="Low complexity" evidence="10">
    <location>
        <begin position="170"/>
        <end position="186"/>
    </location>
</feature>
<dbReference type="PROSITE" id="PS50884">
    <property type="entry name" value="ZF_DOF_2"/>
    <property type="match status" value="1"/>
</dbReference>
<feature type="compositionally biased region" description="Low complexity" evidence="10">
    <location>
        <begin position="47"/>
        <end position="60"/>
    </location>
</feature>
<evidence type="ECO:0000256" key="9">
    <source>
        <dbReference type="RuleBase" id="RU369094"/>
    </source>
</evidence>
<dbReference type="GO" id="GO:0008270">
    <property type="term" value="F:zinc ion binding"/>
    <property type="evidence" value="ECO:0007669"/>
    <property type="project" value="UniProtKB-KW"/>
</dbReference>